<protein>
    <recommendedName>
        <fullName evidence="4">Putative HNH nuclease YajD</fullName>
    </recommendedName>
</protein>
<sequence length="116" mass="14181">MTDVKFYKSPRWLAKRDSILRRDKYECQNCKRYFKNKEAKTVHHIYFYEDYPKLSLVSWNLISLCNECHNKMHNRFDDTPTKLGIILQEKKKKEFENWLTPLLIVIKIEVLRERLG</sequence>
<evidence type="ECO:0000256" key="3">
    <source>
        <dbReference type="ARBA" id="ARBA00038412"/>
    </source>
</evidence>
<evidence type="ECO:0000313" key="6">
    <source>
        <dbReference type="EMBL" id="SFZ74007.1"/>
    </source>
</evidence>
<evidence type="ECO:0000256" key="1">
    <source>
        <dbReference type="ARBA" id="ARBA00022722"/>
    </source>
</evidence>
<proteinExistence type="inferred from homology"/>
<comment type="similarity">
    <text evidence="3">Belongs to the HNH nuclease family.</text>
</comment>
<dbReference type="SMART" id="SM00507">
    <property type="entry name" value="HNHc"/>
    <property type="match status" value="1"/>
</dbReference>
<dbReference type="RefSeq" id="WP_072353542.1">
    <property type="nucleotide sequence ID" value="NZ_FPKS01000004.1"/>
</dbReference>
<dbReference type="CDD" id="cd00085">
    <property type="entry name" value="HNHc"/>
    <property type="match status" value="1"/>
</dbReference>
<dbReference type="Pfam" id="PF01844">
    <property type="entry name" value="HNH"/>
    <property type="match status" value="1"/>
</dbReference>
<keyword evidence="1" id="KW-0540">Nuclease</keyword>
<reference evidence="6 7" key="1">
    <citation type="submission" date="2016-11" db="EMBL/GenBank/DDBJ databases">
        <authorList>
            <person name="Jaros S."/>
            <person name="Januszkiewicz K."/>
            <person name="Wedrychowicz H."/>
        </authorList>
    </citation>
    <scope>NUCLEOTIDE SEQUENCE [LARGE SCALE GENOMIC DNA]</scope>
    <source>
        <strain evidence="6 7">DSM 22330</strain>
    </source>
</reference>
<evidence type="ECO:0000256" key="2">
    <source>
        <dbReference type="ARBA" id="ARBA00022801"/>
    </source>
</evidence>
<dbReference type="Proteomes" id="UP000185655">
    <property type="component" value="Unassembled WGS sequence"/>
</dbReference>
<dbReference type="GO" id="GO:0003676">
    <property type="term" value="F:nucleic acid binding"/>
    <property type="evidence" value="ECO:0007669"/>
    <property type="project" value="InterPro"/>
</dbReference>
<dbReference type="GO" id="GO:0004519">
    <property type="term" value="F:endonuclease activity"/>
    <property type="evidence" value="ECO:0007669"/>
    <property type="project" value="UniProtKB-KW"/>
</dbReference>
<dbReference type="AlphaFoldDB" id="A0A1K2HB95"/>
<dbReference type="GO" id="GO:0005829">
    <property type="term" value="C:cytosol"/>
    <property type="evidence" value="ECO:0007669"/>
    <property type="project" value="TreeGrafter"/>
</dbReference>
<dbReference type="Gene3D" id="1.10.30.50">
    <property type="match status" value="1"/>
</dbReference>
<dbReference type="EMBL" id="FPKS01000004">
    <property type="protein sequence ID" value="SFZ74007.1"/>
    <property type="molecule type" value="Genomic_DNA"/>
</dbReference>
<dbReference type="InterPro" id="IPR003615">
    <property type="entry name" value="HNH_nuc"/>
</dbReference>
<accession>A0A1K2HB95</accession>
<evidence type="ECO:0000259" key="5">
    <source>
        <dbReference type="SMART" id="SM00507"/>
    </source>
</evidence>
<evidence type="ECO:0000256" key="4">
    <source>
        <dbReference type="ARBA" id="ARBA00040194"/>
    </source>
</evidence>
<keyword evidence="6" id="KW-0255">Endonuclease</keyword>
<dbReference type="InterPro" id="IPR002711">
    <property type="entry name" value="HNH"/>
</dbReference>
<dbReference type="GO" id="GO:0008270">
    <property type="term" value="F:zinc ion binding"/>
    <property type="evidence" value="ECO:0007669"/>
    <property type="project" value="InterPro"/>
</dbReference>
<evidence type="ECO:0000313" key="7">
    <source>
        <dbReference type="Proteomes" id="UP000185655"/>
    </source>
</evidence>
<name>A0A1K2HB95_9LACT</name>
<gene>
    <name evidence="6" type="ORF">SAMN02746068_01042</name>
</gene>
<dbReference type="PANTHER" id="PTHR41286:SF1">
    <property type="entry name" value="HNH NUCLEASE YAJD-RELATED"/>
    <property type="match status" value="1"/>
</dbReference>
<organism evidence="6 7">
    <name type="scientific">Pseudolactococcus chungangensis CAU 28 = DSM 22330</name>
    <dbReference type="NCBI Taxonomy" id="1122154"/>
    <lineage>
        <taxon>Bacteria</taxon>
        <taxon>Bacillati</taxon>
        <taxon>Bacillota</taxon>
        <taxon>Bacilli</taxon>
        <taxon>Lactobacillales</taxon>
        <taxon>Streptococcaceae</taxon>
        <taxon>Pseudolactococcus</taxon>
    </lineage>
</organism>
<dbReference type="STRING" id="1122154.SAMN02746068_01042"/>
<dbReference type="GO" id="GO:0016787">
    <property type="term" value="F:hydrolase activity"/>
    <property type="evidence" value="ECO:0007669"/>
    <property type="project" value="UniProtKB-KW"/>
</dbReference>
<dbReference type="OrthoDB" id="962665at2"/>
<keyword evidence="2" id="KW-0378">Hydrolase</keyword>
<feature type="domain" description="HNH nuclease" evidence="5">
    <location>
        <begin position="14"/>
        <end position="70"/>
    </location>
</feature>
<dbReference type="PANTHER" id="PTHR41286">
    <property type="entry name" value="HNH NUCLEASE YAJD-RELATED"/>
    <property type="match status" value="1"/>
</dbReference>